<feature type="region of interest" description="Disordered" evidence="1">
    <location>
        <begin position="327"/>
        <end position="401"/>
    </location>
</feature>
<gene>
    <name evidence="2" type="ORF">ANCDUO_04171</name>
</gene>
<dbReference type="OrthoDB" id="5877729at2759"/>
<proteinExistence type="predicted"/>
<evidence type="ECO:0000256" key="1">
    <source>
        <dbReference type="SAM" id="MobiDB-lite"/>
    </source>
</evidence>
<dbReference type="Proteomes" id="UP000054047">
    <property type="component" value="Unassembled WGS sequence"/>
</dbReference>
<name>A0A0C2GVN5_9BILA</name>
<organism evidence="2 3">
    <name type="scientific">Ancylostoma duodenale</name>
    <dbReference type="NCBI Taxonomy" id="51022"/>
    <lineage>
        <taxon>Eukaryota</taxon>
        <taxon>Metazoa</taxon>
        <taxon>Ecdysozoa</taxon>
        <taxon>Nematoda</taxon>
        <taxon>Chromadorea</taxon>
        <taxon>Rhabditida</taxon>
        <taxon>Rhabditina</taxon>
        <taxon>Rhabditomorpha</taxon>
        <taxon>Strongyloidea</taxon>
        <taxon>Ancylostomatidae</taxon>
        <taxon>Ancylostomatinae</taxon>
        <taxon>Ancylostoma</taxon>
    </lineage>
</organism>
<dbReference type="EMBL" id="KN727524">
    <property type="protein sequence ID" value="KIH65505.1"/>
    <property type="molecule type" value="Genomic_DNA"/>
</dbReference>
<feature type="compositionally biased region" description="Basic and acidic residues" evidence="1">
    <location>
        <begin position="379"/>
        <end position="389"/>
    </location>
</feature>
<accession>A0A0C2GVN5</accession>
<keyword evidence="3" id="KW-1185">Reference proteome</keyword>
<feature type="compositionally biased region" description="Basic and acidic residues" evidence="1">
    <location>
        <begin position="335"/>
        <end position="352"/>
    </location>
</feature>
<evidence type="ECO:0000313" key="2">
    <source>
        <dbReference type="EMBL" id="KIH65505.1"/>
    </source>
</evidence>
<protein>
    <submittedName>
        <fullName evidence="2">Uncharacterized protein</fullName>
    </submittedName>
</protein>
<reference evidence="2 3" key="1">
    <citation type="submission" date="2013-12" db="EMBL/GenBank/DDBJ databases">
        <title>Draft genome of the parsitic nematode Ancylostoma duodenale.</title>
        <authorList>
            <person name="Mitreva M."/>
        </authorList>
    </citation>
    <scope>NUCLEOTIDE SEQUENCE [LARGE SCALE GENOMIC DNA]</scope>
    <source>
        <strain evidence="2 3">Zhejiang</strain>
    </source>
</reference>
<feature type="region of interest" description="Disordered" evidence="1">
    <location>
        <begin position="104"/>
        <end position="133"/>
    </location>
</feature>
<dbReference type="AlphaFoldDB" id="A0A0C2GVN5"/>
<evidence type="ECO:0000313" key="3">
    <source>
        <dbReference type="Proteomes" id="UP000054047"/>
    </source>
</evidence>
<sequence length="559" mass="61592">MPAVQTKTDSLTQEELDHIAYIQRLAEQSSFDVPAPSRLLVPAVKMQTAVVPTFEVFAKEHGRDIALDDSNVGTKYPGEYYSMKEECKPNVEEESDAISRADHLSTSDLDSPDGACPSHDVLSPKPEDSFADGLEASTSANSFVNELFGDRDPRELLPSKLIPGINGDGNPHNGGSLTENKFAGNIKTGVDSDIARQNEKELLCTNTSSSLEAGQGDSRIFFTRNEKESSTGYELAAFYGHSTEPPAVSVELGSEPVPEENHHFGTSQEVKAGNADEIKKKDPEALMRSSSLTTSTAGIAQRHKVEPFIRSTSVNYTASMGHLFSRQSSLSIEQDNSKTAEEEQGSKTEQDYQTRGSTNVHIIYTDHSLRASQSSQPENKSEPEDDRIMSDPFDSSNNQNFTEVSPKVGVVIADDDFGSAEGRTIRRSLSEVVQDEEETSAREPLRSSLSSSCVTNFCSQRHAHLNAYELCEQHSFTDSRDLLCNVDFLCRLNFAAHRLTEDIADEAGRELRIHFRAQSNPRARYFTDSAASRHSTSLSSMDDEQPSGLVFFCHHISRK</sequence>